<dbReference type="InterPro" id="IPR002403">
    <property type="entry name" value="Cyt_P450_E_grp-IV"/>
</dbReference>
<dbReference type="Gene3D" id="1.10.630.10">
    <property type="entry name" value="Cytochrome P450"/>
    <property type="match status" value="2"/>
</dbReference>
<keyword evidence="5" id="KW-0560">Oxidoreductase</keyword>
<keyword evidence="7" id="KW-1185">Reference proteome</keyword>
<dbReference type="InterPro" id="IPR036396">
    <property type="entry name" value="Cyt_P450_sf"/>
</dbReference>
<dbReference type="OrthoDB" id="1844152at2759"/>
<evidence type="ECO:0000256" key="3">
    <source>
        <dbReference type="ARBA" id="ARBA00022723"/>
    </source>
</evidence>
<accession>A0A8H4AEN1</accession>
<comment type="caution">
    <text evidence="6">The sequence shown here is derived from an EMBL/GenBank/DDBJ whole genome shotgun (WGS) entry which is preliminary data.</text>
</comment>
<evidence type="ECO:0000313" key="7">
    <source>
        <dbReference type="Proteomes" id="UP000439903"/>
    </source>
</evidence>
<dbReference type="AlphaFoldDB" id="A0A8H4AEN1"/>
<evidence type="ECO:0000256" key="5">
    <source>
        <dbReference type="ARBA" id="ARBA00023033"/>
    </source>
</evidence>
<evidence type="ECO:0000313" key="6">
    <source>
        <dbReference type="EMBL" id="KAF0486230.1"/>
    </source>
</evidence>
<name>A0A8H4AEN1_GIGMA</name>
<evidence type="ECO:0000256" key="1">
    <source>
        <dbReference type="ARBA" id="ARBA00001971"/>
    </source>
</evidence>
<dbReference type="PANTHER" id="PTHR46206:SF6">
    <property type="entry name" value="CYTOCHROME P450 MONOOXYGENASE AN1598-RELATED"/>
    <property type="match status" value="1"/>
</dbReference>
<dbReference type="GO" id="GO:0004497">
    <property type="term" value="F:monooxygenase activity"/>
    <property type="evidence" value="ECO:0007669"/>
    <property type="project" value="UniProtKB-KW"/>
</dbReference>
<dbReference type="InterPro" id="IPR001128">
    <property type="entry name" value="Cyt_P450"/>
</dbReference>
<keyword evidence="5" id="KW-0503">Monooxygenase</keyword>
<dbReference type="GO" id="GO:0016705">
    <property type="term" value="F:oxidoreductase activity, acting on paired donors, with incorporation or reduction of molecular oxygen"/>
    <property type="evidence" value="ECO:0007669"/>
    <property type="project" value="InterPro"/>
</dbReference>
<dbReference type="Proteomes" id="UP000439903">
    <property type="component" value="Unassembled WGS sequence"/>
</dbReference>
<dbReference type="GO" id="GO:0005506">
    <property type="term" value="F:iron ion binding"/>
    <property type="evidence" value="ECO:0007669"/>
    <property type="project" value="InterPro"/>
</dbReference>
<evidence type="ECO:0000256" key="2">
    <source>
        <dbReference type="ARBA" id="ARBA00010617"/>
    </source>
</evidence>
<keyword evidence="3" id="KW-0479">Metal-binding</keyword>
<evidence type="ECO:0000256" key="4">
    <source>
        <dbReference type="ARBA" id="ARBA00023004"/>
    </source>
</evidence>
<protein>
    <submittedName>
        <fullName evidence="6">Cytochrome P450</fullName>
    </submittedName>
</protein>
<dbReference type="GO" id="GO:0020037">
    <property type="term" value="F:heme binding"/>
    <property type="evidence" value="ECO:0007669"/>
    <property type="project" value="InterPro"/>
</dbReference>
<keyword evidence="4" id="KW-0408">Iron</keyword>
<dbReference type="SUPFAM" id="SSF48264">
    <property type="entry name" value="Cytochrome P450"/>
    <property type="match status" value="1"/>
</dbReference>
<dbReference type="PANTHER" id="PTHR46206">
    <property type="entry name" value="CYTOCHROME P450"/>
    <property type="match status" value="1"/>
</dbReference>
<dbReference type="PRINTS" id="PR00465">
    <property type="entry name" value="EP450IV"/>
</dbReference>
<sequence length="240" mass="27587">MAYVEVFCLLIFSSFIFHLIKRPRIGLNEPPLLPYRYPIIGHTYRLLYDSENFLKKCKEKYGEPFSLYVFGSVRTFTGVDSTPEILRNSDVFDLNTGSNKTFPVADVFKKFTYFTPSYLAQVVHEHVSVAKPIANVLLGEEVFVSITTTSRTLSFAVFDYAGRPELWNELYEELLKIYNESNDYLSTEDVNTKMVKLDCFLKESFRYSSDIAILPHTVVGDSYTFGNGTTIPKDRDVYLT</sequence>
<comment type="cofactor">
    <cofactor evidence="1">
        <name>heme</name>
        <dbReference type="ChEBI" id="CHEBI:30413"/>
    </cofactor>
</comment>
<proteinExistence type="inferred from homology"/>
<dbReference type="EMBL" id="WTPW01000713">
    <property type="protein sequence ID" value="KAF0486230.1"/>
    <property type="molecule type" value="Genomic_DNA"/>
</dbReference>
<organism evidence="6 7">
    <name type="scientific">Gigaspora margarita</name>
    <dbReference type="NCBI Taxonomy" id="4874"/>
    <lineage>
        <taxon>Eukaryota</taxon>
        <taxon>Fungi</taxon>
        <taxon>Fungi incertae sedis</taxon>
        <taxon>Mucoromycota</taxon>
        <taxon>Glomeromycotina</taxon>
        <taxon>Glomeromycetes</taxon>
        <taxon>Diversisporales</taxon>
        <taxon>Gigasporaceae</taxon>
        <taxon>Gigaspora</taxon>
    </lineage>
</organism>
<comment type="similarity">
    <text evidence="2">Belongs to the cytochrome P450 family.</text>
</comment>
<reference evidence="6 7" key="1">
    <citation type="journal article" date="2019" name="Environ. Microbiol.">
        <title>At the nexus of three kingdoms: the genome of the mycorrhizal fungus Gigaspora margarita provides insights into plant, endobacterial and fungal interactions.</title>
        <authorList>
            <person name="Venice F."/>
            <person name="Ghignone S."/>
            <person name="Salvioli di Fossalunga A."/>
            <person name="Amselem J."/>
            <person name="Novero M."/>
            <person name="Xianan X."/>
            <person name="Sedzielewska Toro K."/>
            <person name="Morin E."/>
            <person name="Lipzen A."/>
            <person name="Grigoriev I.V."/>
            <person name="Henrissat B."/>
            <person name="Martin F.M."/>
            <person name="Bonfante P."/>
        </authorList>
    </citation>
    <scope>NUCLEOTIDE SEQUENCE [LARGE SCALE GENOMIC DNA]</scope>
    <source>
        <strain evidence="6 7">BEG34</strain>
    </source>
</reference>
<dbReference type="Pfam" id="PF00067">
    <property type="entry name" value="p450"/>
    <property type="match status" value="1"/>
</dbReference>
<gene>
    <name evidence="6" type="ORF">F8M41_022706</name>
</gene>